<evidence type="ECO:0000313" key="7">
    <source>
        <dbReference type="Proteomes" id="UP001623591"/>
    </source>
</evidence>
<dbReference type="InterPro" id="IPR018485">
    <property type="entry name" value="FGGY_C"/>
</dbReference>
<feature type="domain" description="Carbohydrate kinase FGGY N-terminal" evidence="4">
    <location>
        <begin position="4"/>
        <end position="251"/>
    </location>
</feature>
<dbReference type="InterPro" id="IPR000577">
    <property type="entry name" value="Carb_kinase_FGGY"/>
</dbReference>
<sequence>MTSYLIGTDIGTSGTKTIIMDTEGKLIASDLQEYDVLTPKALWAEQWPEVWVDAVKLSIKNAVKKSGCEPQNINGICISGLYGGSGIPVDENIKPVRPCIIWMDRRAAEQEKWVIENIGKEKMYEITHNGTDPYYGYTKILWIKDNEPENWVKTKLFLPPNSFAIYELTGEIAVDYSSAGNIGGLFDEENRTWSKEMLDAMEIPMSMMPKRIVESSDIVGRLTKEAAKELGLNEGTPVCAGGVDCVVATFGLGIFEPGQYAAVIGTSMCAALVHDKPISAKGLIEMPYVKDAKKLSYSFGGAATAGALIKWFRDNFAMEEKLVETNGGENAYIALDREAEGIAPGSEGLIVLPYFMGERSPVWDTNARGTILGLSLSHTKAHIYRAFLEAVAFSLRHSMESTNTDLGDYILVAGGVAKSKLWRQIIADVTGYAVVCPLNDVEANLGDVILAGIGTGCLTYDDVEKWQLFDEKVIPNPDTHELYNKYYKLYGLVYKHLSDDMKELNNIAKRQ</sequence>
<protein>
    <submittedName>
        <fullName evidence="6">FGGY-family carbohydrate kinase</fullName>
        <ecNumber evidence="6">2.7.1.-</ecNumber>
    </submittedName>
</protein>
<dbReference type="InterPro" id="IPR043129">
    <property type="entry name" value="ATPase_NBD"/>
</dbReference>
<comment type="similarity">
    <text evidence="1">Belongs to the FGGY kinase family.</text>
</comment>
<dbReference type="PANTHER" id="PTHR43095:SF5">
    <property type="entry name" value="XYLULOSE KINASE"/>
    <property type="match status" value="1"/>
</dbReference>
<dbReference type="GO" id="GO:0016301">
    <property type="term" value="F:kinase activity"/>
    <property type="evidence" value="ECO:0007669"/>
    <property type="project" value="UniProtKB-KW"/>
</dbReference>
<feature type="domain" description="Carbohydrate kinase FGGY C-terminal" evidence="5">
    <location>
        <begin position="261"/>
        <end position="453"/>
    </location>
</feature>
<keyword evidence="3 6" id="KW-0418">Kinase</keyword>
<dbReference type="PANTHER" id="PTHR43095">
    <property type="entry name" value="SUGAR KINASE"/>
    <property type="match status" value="1"/>
</dbReference>
<dbReference type="Pfam" id="PF00370">
    <property type="entry name" value="FGGY_N"/>
    <property type="match status" value="1"/>
</dbReference>
<accession>A0ABW8T8A2</accession>
<organism evidence="6 7">
    <name type="scientific">Candidatus Clostridium stratigraminis</name>
    <dbReference type="NCBI Taxonomy" id="3381661"/>
    <lineage>
        <taxon>Bacteria</taxon>
        <taxon>Bacillati</taxon>
        <taxon>Bacillota</taxon>
        <taxon>Clostridia</taxon>
        <taxon>Eubacteriales</taxon>
        <taxon>Clostridiaceae</taxon>
        <taxon>Clostridium</taxon>
    </lineage>
</organism>
<dbReference type="EMBL" id="JBJHZZ010000005">
    <property type="protein sequence ID" value="MFL0247289.1"/>
    <property type="molecule type" value="Genomic_DNA"/>
</dbReference>
<dbReference type="RefSeq" id="WP_406769742.1">
    <property type="nucleotide sequence ID" value="NZ_JBJHZZ010000005.1"/>
</dbReference>
<gene>
    <name evidence="6" type="ORF">ACJDUG_09910</name>
</gene>
<dbReference type="EC" id="2.7.1.-" evidence="6"/>
<keyword evidence="2 6" id="KW-0808">Transferase</keyword>
<dbReference type="CDD" id="cd07804">
    <property type="entry name" value="ASKHA_NBD_FGGY_RrXK-like"/>
    <property type="match status" value="1"/>
</dbReference>
<evidence type="ECO:0000259" key="4">
    <source>
        <dbReference type="Pfam" id="PF00370"/>
    </source>
</evidence>
<dbReference type="Proteomes" id="UP001623591">
    <property type="component" value="Unassembled WGS sequence"/>
</dbReference>
<evidence type="ECO:0000259" key="5">
    <source>
        <dbReference type="Pfam" id="PF02782"/>
    </source>
</evidence>
<keyword evidence="7" id="KW-1185">Reference proteome</keyword>
<evidence type="ECO:0000313" key="6">
    <source>
        <dbReference type="EMBL" id="MFL0247289.1"/>
    </source>
</evidence>
<reference evidence="6 7" key="1">
    <citation type="submission" date="2024-11" db="EMBL/GenBank/DDBJ databases">
        <authorList>
            <person name="Heng Y.C."/>
            <person name="Lim A.C.H."/>
            <person name="Lee J.K.Y."/>
            <person name="Kittelmann S."/>
        </authorList>
    </citation>
    <scope>NUCLEOTIDE SEQUENCE [LARGE SCALE GENOMIC DNA]</scope>
    <source>
        <strain evidence="6 7">WILCCON 0185</strain>
    </source>
</reference>
<dbReference type="PIRSF" id="PIRSF000538">
    <property type="entry name" value="GlpK"/>
    <property type="match status" value="1"/>
</dbReference>
<dbReference type="SUPFAM" id="SSF53067">
    <property type="entry name" value="Actin-like ATPase domain"/>
    <property type="match status" value="2"/>
</dbReference>
<proteinExistence type="inferred from homology"/>
<dbReference type="Gene3D" id="3.30.420.40">
    <property type="match status" value="2"/>
</dbReference>
<name>A0ABW8T8A2_9CLOT</name>
<dbReference type="InterPro" id="IPR018484">
    <property type="entry name" value="FGGY_N"/>
</dbReference>
<evidence type="ECO:0000256" key="1">
    <source>
        <dbReference type="ARBA" id="ARBA00009156"/>
    </source>
</evidence>
<dbReference type="InterPro" id="IPR050406">
    <property type="entry name" value="FGGY_Carb_Kinase"/>
</dbReference>
<dbReference type="Pfam" id="PF02782">
    <property type="entry name" value="FGGY_C"/>
    <property type="match status" value="1"/>
</dbReference>
<evidence type="ECO:0000256" key="2">
    <source>
        <dbReference type="ARBA" id="ARBA00022679"/>
    </source>
</evidence>
<evidence type="ECO:0000256" key="3">
    <source>
        <dbReference type="ARBA" id="ARBA00022777"/>
    </source>
</evidence>
<comment type="caution">
    <text evidence="6">The sequence shown here is derived from an EMBL/GenBank/DDBJ whole genome shotgun (WGS) entry which is preliminary data.</text>
</comment>